<gene>
    <name evidence="4" type="primary">TIFAB</name>
</gene>
<organism evidence="3 4">
    <name type="scientific">Vicugna pacos</name>
    <name type="common">Alpaca</name>
    <name type="synonym">Lama pacos</name>
    <dbReference type="NCBI Taxonomy" id="30538"/>
    <lineage>
        <taxon>Eukaryota</taxon>
        <taxon>Metazoa</taxon>
        <taxon>Chordata</taxon>
        <taxon>Craniata</taxon>
        <taxon>Vertebrata</taxon>
        <taxon>Euteleostomi</taxon>
        <taxon>Mammalia</taxon>
        <taxon>Eutheria</taxon>
        <taxon>Laurasiatheria</taxon>
        <taxon>Artiodactyla</taxon>
        <taxon>Tylopoda</taxon>
        <taxon>Camelidae</taxon>
        <taxon>Vicugna</taxon>
    </lineage>
</organism>
<dbReference type="InterPro" id="IPR008984">
    <property type="entry name" value="SMAD_FHA_dom_sf"/>
</dbReference>
<feature type="region of interest" description="Disordered" evidence="1">
    <location>
        <begin position="200"/>
        <end position="269"/>
    </location>
</feature>
<dbReference type="InterPro" id="IPR000253">
    <property type="entry name" value="FHA_dom"/>
</dbReference>
<keyword evidence="3" id="KW-1185">Reference proteome</keyword>
<dbReference type="PANTHER" id="PTHR31266">
    <property type="entry name" value="TRAF-INTERACTING PROTEIN WITH FHA DOMAIN-CONTAINING PROTEIN A FAMILY MEMBER"/>
    <property type="match status" value="1"/>
</dbReference>
<dbReference type="PANTHER" id="PTHR31266:SF3">
    <property type="entry name" value="TRAF-INTERACTING PROTEIN WITH FHA DOMAIN-CONTAINING PROTEIN B"/>
    <property type="match status" value="1"/>
</dbReference>
<dbReference type="SUPFAM" id="SSF49879">
    <property type="entry name" value="SMAD/FHA domain"/>
    <property type="match status" value="1"/>
</dbReference>
<dbReference type="RefSeq" id="XP_072806408.1">
    <property type="nucleotide sequence ID" value="XM_072950307.1"/>
</dbReference>
<feature type="domain" description="FHA" evidence="2">
    <location>
        <begin position="96"/>
        <end position="166"/>
    </location>
</feature>
<name>A0ABM5CCN3_VICPA</name>
<feature type="region of interest" description="Disordered" evidence="1">
    <location>
        <begin position="1"/>
        <end position="50"/>
    </location>
</feature>
<dbReference type="Gene3D" id="2.60.200.20">
    <property type="match status" value="1"/>
</dbReference>
<evidence type="ECO:0000313" key="3">
    <source>
        <dbReference type="Proteomes" id="UP001652581"/>
    </source>
</evidence>
<reference evidence="4" key="1">
    <citation type="submission" date="2025-08" db="UniProtKB">
        <authorList>
            <consortium name="RefSeq"/>
        </authorList>
    </citation>
    <scope>IDENTIFICATION</scope>
</reference>
<accession>A0ABM5CCN3</accession>
<sequence>MRGKKKKATKQMSILTYHFRNHSHKSPSSDPPQPRPTPSRELTATGSEPDVPLEVRLLSMEKPLTVLRVSLHHPTPGLATFANVPQRLQHDTSPLLVGRGPDAHLRLELPHLSRRHLSLEPYLEKGGTLLTFNLKALSRKSCVWVNGLTLRFLEQVPLSTISRVAFSGIQMVVHIEGGTSLEAFVCCFHLSPSPLIDRPQAEETDEWEGVPQERPPPAPGQQAPGHLGFLHGPGPSQPSPGRATETQLQREPPDSALRQPLWSPRASLD</sequence>
<dbReference type="InterPro" id="IPR033621">
    <property type="entry name" value="TIFA"/>
</dbReference>
<evidence type="ECO:0000313" key="4">
    <source>
        <dbReference type="RefSeq" id="XP_072806408.1"/>
    </source>
</evidence>
<evidence type="ECO:0000259" key="2">
    <source>
        <dbReference type="Pfam" id="PF00498"/>
    </source>
</evidence>
<proteinExistence type="predicted"/>
<feature type="compositionally biased region" description="Low complexity" evidence="1">
    <location>
        <begin position="220"/>
        <end position="234"/>
    </location>
</feature>
<dbReference type="Pfam" id="PF00498">
    <property type="entry name" value="FHA"/>
    <property type="match status" value="1"/>
</dbReference>
<protein>
    <submittedName>
        <fullName evidence="4">TRAF-interacting protein with FHA domain-containing protein B isoform X1</fullName>
    </submittedName>
</protein>
<dbReference type="GeneID" id="102525067"/>
<evidence type="ECO:0000256" key="1">
    <source>
        <dbReference type="SAM" id="MobiDB-lite"/>
    </source>
</evidence>
<dbReference type="Proteomes" id="UP001652581">
    <property type="component" value="Chromosome 3"/>
</dbReference>